<accession>A0A8C5PNZ6</accession>
<evidence type="ECO:0000256" key="15">
    <source>
        <dbReference type="SAM" id="MobiDB-lite"/>
    </source>
</evidence>
<evidence type="ECO:0000256" key="4">
    <source>
        <dbReference type="ARBA" id="ARBA00022737"/>
    </source>
</evidence>
<dbReference type="PROSITE" id="PS50157">
    <property type="entry name" value="ZINC_FINGER_C2H2_2"/>
    <property type="match status" value="8"/>
</dbReference>
<name>A0A8C5PNZ6_9ANUR</name>
<dbReference type="FunFam" id="3.30.160.60:FF:000446">
    <property type="entry name" value="Zinc finger protein"/>
    <property type="match status" value="1"/>
</dbReference>
<feature type="domain" description="C2H2-type" evidence="17">
    <location>
        <begin position="71"/>
        <end position="100"/>
    </location>
</feature>
<evidence type="ECO:0000313" key="18">
    <source>
        <dbReference type="Ensembl" id="ENSLLEP00000025519.1"/>
    </source>
</evidence>
<reference evidence="18" key="2">
    <citation type="submission" date="2025-09" db="UniProtKB">
        <authorList>
            <consortium name="Ensembl"/>
        </authorList>
    </citation>
    <scope>IDENTIFICATION</scope>
</reference>
<proteinExistence type="predicted"/>
<evidence type="ECO:0000256" key="5">
    <source>
        <dbReference type="ARBA" id="ARBA00022771"/>
    </source>
</evidence>
<feature type="domain" description="C2H2-type" evidence="17">
    <location>
        <begin position="133"/>
        <end position="162"/>
    </location>
</feature>
<evidence type="ECO:0000259" key="17">
    <source>
        <dbReference type="PROSITE" id="PS50157"/>
    </source>
</evidence>
<dbReference type="SUPFAM" id="SSF57667">
    <property type="entry name" value="beta-beta-alpha zinc fingers"/>
    <property type="match status" value="6"/>
</dbReference>
<comment type="function">
    <text evidence="13">Involved in ribosomal large subunit biogenesis. Interacts with the internal control region (ICR) of approximately 50 bases within the 5S RNA genes, is required for correct transcription of these genes by RNA polymerase III. Also binds the transcribed 5S RNA's.</text>
</comment>
<dbReference type="Pfam" id="PF22110">
    <property type="entry name" value="TFIIIA_zf-C2H2"/>
    <property type="match status" value="1"/>
</dbReference>
<dbReference type="InterPro" id="IPR054599">
    <property type="entry name" value="TFIIIA_Zfn-C2H2"/>
</dbReference>
<evidence type="ECO:0000256" key="6">
    <source>
        <dbReference type="ARBA" id="ARBA00022833"/>
    </source>
</evidence>
<evidence type="ECO:0000256" key="7">
    <source>
        <dbReference type="ARBA" id="ARBA00022884"/>
    </source>
</evidence>
<keyword evidence="11" id="KW-0539">Nucleus</keyword>
<feature type="domain" description="C2H2-type" evidence="17">
    <location>
        <begin position="249"/>
        <end position="279"/>
    </location>
</feature>
<dbReference type="AlphaFoldDB" id="A0A8C5PNZ6"/>
<dbReference type="Ensembl" id="ENSLLET00000026495.1">
    <property type="protein sequence ID" value="ENSLLEP00000025519.1"/>
    <property type="gene ID" value="ENSLLEG00000016196.1"/>
</dbReference>
<dbReference type="GO" id="GO:0005634">
    <property type="term" value="C:nucleus"/>
    <property type="evidence" value="ECO:0007669"/>
    <property type="project" value="UniProtKB-SubCell"/>
</dbReference>
<dbReference type="Pfam" id="PF00096">
    <property type="entry name" value="zf-C2H2"/>
    <property type="match status" value="2"/>
</dbReference>
<evidence type="ECO:0000256" key="11">
    <source>
        <dbReference type="ARBA" id="ARBA00023242"/>
    </source>
</evidence>
<dbReference type="GO" id="GO:0042254">
    <property type="term" value="P:ribosome biogenesis"/>
    <property type="evidence" value="ECO:0007669"/>
    <property type="project" value="UniProtKB-KW"/>
</dbReference>
<dbReference type="PANTHER" id="PTHR46179:SF1">
    <property type="entry name" value="TRANSCRIPTION FACTOR IIIA"/>
    <property type="match status" value="1"/>
</dbReference>
<keyword evidence="5 14" id="KW-0863">Zinc-finger</keyword>
<dbReference type="GO" id="GO:0008270">
    <property type="term" value="F:zinc ion binding"/>
    <property type="evidence" value="ECO:0007669"/>
    <property type="project" value="UniProtKB-KW"/>
</dbReference>
<evidence type="ECO:0000256" key="2">
    <source>
        <dbReference type="ARBA" id="ARBA00022517"/>
    </source>
</evidence>
<keyword evidence="3" id="KW-0479">Metal-binding</keyword>
<evidence type="ECO:0000256" key="1">
    <source>
        <dbReference type="ARBA" id="ARBA00004123"/>
    </source>
</evidence>
<evidence type="ECO:0000256" key="9">
    <source>
        <dbReference type="ARBA" id="ARBA00023125"/>
    </source>
</evidence>
<feature type="domain" description="C2H2-type" evidence="17">
    <location>
        <begin position="41"/>
        <end position="70"/>
    </location>
</feature>
<dbReference type="SMART" id="SM00355">
    <property type="entry name" value="ZnF_C2H2"/>
    <property type="match status" value="9"/>
</dbReference>
<keyword evidence="8" id="KW-0805">Transcription regulation</keyword>
<dbReference type="FunFam" id="3.30.160.60:FF:000125">
    <property type="entry name" value="Putative zinc finger protein 143"/>
    <property type="match status" value="1"/>
</dbReference>
<evidence type="ECO:0000256" key="8">
    <source>
        <dbReference type="ARBA" id="ARBA00023015"/>
    </source>
</evidence>
<keyword evidence="7" id="KW-0694">RNA-binding</keyword>
<reference evidence="18" key="1">
    <citation type="submission" date="2025-08" db="UniProtKB">
        <authorList>
            <consortium name="Ensembl"/>
        </authorList>
    </citation>
    <scope>IDENTIFICATION</scope>
</reference>
<dbReference type="InterPro" id="IPR036236">
    <property type="entry name" value="Znf_C2H2_sf"/>
</dbReference>
<feature type="compositionally biased region" description="Basic and acidic residues" evidence="15">
    <location>
        <begin position="337"/>
        <end position="347"/>
    </location>
</feature>
<feature type="domain" description="C2H2-type" evidence="17">
    <location>
        <begin position="220"/>
        <end position="247"/>
    </location>
</feature>
<dbReference type="InterPro" id="IPR051061">
    <property type="entry name" value="Zinc_finger_trans_reg"/>
</dbReference>
<feature type="compositionally biased region" description="Basic residues" evidence="15">
    <location>
        <begin position="310"/>
        <end position="321"/>
    </location>
</feature>
<dbReference type="PANTHER" id="PTHR46179">
    <property type="entry name" value="ZINC FINGER PROTEIN"/>
    <property type="match status" value="1"/>
</dbReference>
<keyword evidence="4" id="KW-0677">Repeat</keyword>
<keyword evidence="19" id="KW-1185">Reference proteome</keyword>
<evidence type="ECO:0000256" key="12">
    <source>
        <dbReference type="ARBA" id="ARBA00040434"/>
    </source>
</evidence>
<keyword evidence="9" id="KW-0238">DNA-binding</keyword>
<keyword evidence="6" id="KW-0862">Zinc</keyword>
<keyword evidence="2" id="KW-0690">Ribosome biogenesis</keyword>
<keyword evidence="16" id="KW-0732">Signal</keyword>
<protein>
    <recommendedName>
        <fullName evidence="12">Transcription factor IIIA</fullName>
    </recommendedName>
</protein>
<sequence length="364" mass="41756">MAAMATACPGWAVGVVAGACHPSVGTVTMGECSLPVLGQRFICSFPDCTKTYNKNWKLQVHLCKHTGERPFGCDFEGCDKGFTRKYHLARHMLTHTGEKSVKCDSEECNLMFITKQNMRRHFNRAHVHQGQVYECDFPDCSLKFKKHNQLRIHHCTHTNEQPYKCSFDGCDKSFLVPSRLKRHEKVHAGYKCKKDEWCPFVGKTWSEYILHVAEYHKEPAICDVCKRRFSHARYLKDHKAVHDEERYVYCCPRESCDRSYISASSLQTHILTYHEGKRPFVCEHASCGKTFTLKASLRRHHSIHNPGQKKVTKKPRPKRSLASRLAGYKPRKAASPPEEKPDKERDPSPSAGVEHAQLEQLSLK</sequence>
<gene>
    <name evidence="18" type="primary">GTF3A</name>
</gene>
<dbReference type="InterPro" id="IPR013087">
    <property type="entry name" value="Znf_C2H2_type"/>
</dbReference>
<keyword evidence="10" id="KW-0804">Transcription</keyword>
<feature type="domain" description="C2H2-type" evidence="17">
    <location>
        <begin position="280"/>
        <end position="309"/>
    </location>
</feature>
<feature type="domain" description="C2H2-type" evidence="17">
    <location>
        <begin position="163"/>
        <end position="192"/>
    </location>
</feature>
<dbReference type="GeneTree" id="ENSGT00940000155647"/>
<feature type="domain" description="C2H2-type" evidence="17">
    <location>
        <begin position="101"/>
        <end position="133"/>
    </location>
</feature>
<feature type="region of interest" description="Disordered" evidence="15">
    <location>
        <begin position="298"/>
        <end position="364"/>
    </location>
</feature>
<comment type="subcellular location">
    <subcellularLocation>
        <location evidence="1">Nucleus</location>
    </subcellularLocation>
</comment>
<evidence type="ECO:0000256" key="14">
    <source>
        <dbReference type="PROSITE-ProRule" id="PRU00042"/>
    </source>
</evidence>
<dbReference type="GO" id="GO:0003723">
    <property type="term" value="F:RNA binding"/>
    <property type="evidence" value="ECO:0007669"/>
    <property type="project" value="UniProtKB-KW"/>
</dbReference>
<dbReference type="Gene3D" id="3.30.160.60">
    <property type="entry name" value="Classic Zinc Finger"/>
    <property type="match status" value="8"/>
</dbReference>
<feature type="signal peptide" evidence="16">
    <location>
        <begin position="1"/>
        <end position="18"/>
    </location>
</feature>
<evidence type="ECO:0000256" key="16">
    <source>
        <dbReference type="SAM" id="SignalP"/>
    </source>
</evidence>
<dbReference type="GO" id="GO:0003677">
    <property type="term" value="F:DNA binding"/>
    <property type="evidence" value="ECO:0007669"/>
    <property type="project" value="UniProtKB-KW"/>
</dbReference>
<evidence type="ECO:0000256" key="13">
    <source>
        <dbReference type="ARBA" id="ARBA00057874"/>
    </source>
</evidence>
<evidence type="ECO:0000256" key="10">
    <source>
        <dbReference type="ARBA" id="ARBA00023163"/>
    </source>
</evidence>
<evidence type="ECO:0000313" key="19">
    <source>
        <dbReference type="Proteomes" id="UP000694569"/>
    </source>
</evidence>
<dbReference type="Proteomes" id="UP000694569">
    <property type="component" value="Unplaced"/>
</dbReference>
<feature type="chain" id="PRO_5034144854" description="Transcription factor IIIA" evidence="16">
    <location>
        <begin position="19"/>
        <end position="364"/>
    </location>
</feature>
<dbReference type="PROSITE" id="PS00028">
    <property type="entry name" value="ZINC_FINGER_C2H2_1"/>
    <property type="match status" value="8"/>
</dbReference>
<dbReference type="OrthoDB" id="2687452at2759"/>
<organism evidence="18 19">
    <name type="scientific">Leptobrachium leishanense</name>
    <name type="common">Leishan spiny toad</name>
    <dbReference type="NCBI Taxonomy" id="445787"/>
    <lineage>
        <taxon>Eukaryota</taxon>
        <taxon>Metazoa</taxon>
        <taxon>Chordata</taxon>
        <taxon>Craniata</taxon>
        <taxon>Vertebrata</taxon>
        <taxon>Euteleostomi</taxon>
        <taxon>Amphibia</taxon>
        <taxon>Batrachia</taxon>
        <taxon>Anura</taxon>
        <taxon>Pelobatoidea</taxon>
        <taxon>Megophryidae</taxon>
        <taxon>Leptobrachium</taxon>
    </lineage>
</organism>
<dbReference type="FunFam" id="3.30.160.60:FF:001102">
    <property type="entry name" value="Transcription factor IIIA"/>
    <property type="match status" value="1"/>
</dbReference>
<evidence type="ECO:0000256" key="3">
    <source>
        <dbReference type="ARBA" id="ARBA00022723"/>
    </source>
</evidence>